<evidence type="ECO:0000313" key="2">
    <source>
        <dbReference type="Proteomes" id="UP000196084"/>
    </source>
</evidence>
<dbReference type="SUPFAM" id="SSF51445">
    <property type="entry name" value="(Trans)glycosidases"/>
    <property type="match status" value="1"/>
</dbReference>
<accession>A0A202EDN4</accession>
<evidence type="ECO:0000313" key="1">
    <source>
        <dbReference type="EMBL" id="OVE86383.1"/>
    </source>
</evidence>
<dbReference type="PROSITE" id="PS51257">
    <property type="entry name" value="PROKAR_LIPOPROTEIN"/>
    <property type="match status" value="1"/>
</dbReference>
<dbReference type="Proteomes" id="UP000196084">
    <property type="component" value="Unassembled WGS sequence"/>
</dbReference>
<evidence type="ECO:0008006" key="3">
    <source>
        <dbReference type="Google" id="ProtNLM"/>
    </source>
</evidence>
<proteinExistence type="predicted"/>
<organism evidence="1 2">
    <name type="scientific">Natronolimnobius baerhuensis</name>
    <dbReference type="NCBI Taxonomy" id="253108"/>
    <lineage>
        <taxon>Archaea</taxon>
        <taxon>Methanobacteriati</taxon>
        <taxon>Methanobacteriota</taxon>
        <taxon>Stenosarchaea group</taxon>
        <taxon>Halobacteria</taxon>
        <taxon>Halobacteriales</taxon>
        <taxon>Natrialbaceae</taxon>
        <taxon>Natronolimnobius</taxon>
    </lineage>
</organism>
<comment type="caution">
    <text evidence="1">The sequence shown here is derived from an EMBL/GenBank/DDBJ whole genome shotgun (WGS) entry which is preliminary data.</text>
</comment>
<gene>
    <name evidence="1" type="ORF">B2G88_00805</name>
</gene>
<dbReference type="InterPro" id="IPR017853">
    <property type="entry name" value="GH"/>
</dbReference>
<name>A0A202EDN4_9EURY</name>
<keyword evidence="2" id="KW-1185">Reference proteome</keyword>
<dbReference type="AlphaFoldDB" id="A0A202EDN4"/>
<sequence>MDRRHFLKATGTVAVGTGISSCLSIQTPPPQPQNIEPNVTDDRFQTRRDGGEWTDLRARGVNLGMAKPGHFPGEAAITKAEYSRWLRQISEMNANVIRTYTLHPPAFYDALAEHNVDRDEPLLLLQGNWIDEQVMDEAGDMFDSEVLAIQRERTENVIDAVHGNCSIAERPGHADGQFRADVSPYVLGYILGIEWNPEVVHATDEKHDGLEEYEGTYFTTEDATPFEHWMGARLDDVATYEDEQYDTLRPLSVTNWPTTDHIEQPAEPVEEERLASATLNHVLPTDQFTRGLFATYHVYPYYPDFLNYEPDYVDYVTEDGERSSYRGYLEDLLEANDYPVFIGEFGVPDSRGMTHRHVHGFDQGHHTEHEQGAINAELYEQILASDSLGGAVFAWQDEWFKRVWNTMDYMDPNRRPYWSDFQTCEQSFGLLSFDPKGETDITLSGDPTEWEGATELHADASAEPLLSLDDGHNGERTLTGLEAAVDPRYLQLKLTYDDLGSSVDWERTNTYVLLDTKPDQGNTSIPFNTALETNDGVDFLVHLAGPDDSRVLVDSYYDVFYYIYGETLEMIPEVEYAGDRDSGEFHEIELVLSREMEIPDPEQTVPFESYETGKLRFGIGDPDHEEYDSLADVCVTPEENMIEIRLPWLLLNFGDPSQREVIADLWDDEYSLEEYAGDVIDDISISAVTVRPDSEQEAADLESEPNITDSLSEIRDGELQFDSAAQFTWETWNEPAYSERLKESYDVMQQAFGAVGK</sequence>
<reference evidence="1 2" key="1">
    <citation type="submission" date="2017-02" db="EMBL/GenBank/DDBJ databases">
        <title>Natronthermophilus aegyptiacus gen. nov.,sp. nov., an aerobic, extremely halophilic alkalithermophilic archaeon isolated from the athalassohaline Wadi An Natrun, Egypt.</title>
        <authorList>
            <person name="Zhao B."/>
        </authorList>
    </citation>
    <scope>NUCLEOTIDE SEQUENCE [LARGE SCALE GENOMIC DNA]</scope>
    <source>
        <strain evidence="1 2">CGMCC 1.3597</strain>
    </source>
</reference>
<protein>
    <recommendedName>
        <fullName evidence="3">Family 2 glycosyl transferase</fullName>
    </recommendedName>
</protein>
<dbReference type="EMBL" id="MWPH01000001">
    <property type="protein sequence ID" value="OVE86383.1"/>
    <property type="molecule type" value="Genomic_DNA"/>
</dbReference>
<dbReference type="Gene3D" id="3.20.20.80">
    <property type="entry name" value="Glycosidases"/>
    <property type="match status" value="2"/>
</dbReference>